<dbReference type="PANTHER" id="PTHR43280:SF28">
    <property type="entry name" value="HTH-TYPE TRANSCRIPTIONAL ACTIVATOR RHAS"/>
    <property type="match status" value="1"/>
</dbReference>
<dbReference type="SMART" id="SM00342">
    <property type="entry name" value="HTH_ARAC"/>
    <property type="match status" value="1"/>
</dbReference>
<dbReference type="EMBL" id="DNAN01000220">
    <property type="protein sequence ID" value="HAW75354.1"/>
    <property type="molecule type" value="Genomic_DNA"/>
</dbReference>
<dbReference type="SUPFAM" id="SSF46689">
    <property type="entry name" value="Homeodomain-like"/>
    <property type="match status" value="1"/>
</dbReference>
<evidence type="ECO:0000313" key="10">
    <source>
        <dbReference type="Proteomes" id="UP000264779"/>
    </source>
</evidence>
<dbReference type="KEGG" id="aal:EP13_13460"/>
<dbReference type="InterPro" id="IPR009057">
    <property type="entry name" value="Homeodomain-like_sf"/>
</dbReference>
<dbReference type="InterPro" id="IPR018060">
    <property type="entry name" value="HTH_AraC"/>
</dbReference>
<reference evidence="5 8" key="1">
    <citation type="submission" date="2014-06" db="EMBL/GenBank/DDBJ databases">
        <title>Genomes of Alteromonas australica, a world apart.</title>
        <authorList>
            <person name="Gonzaga A."/>
            <person name="Lopez-Perez M."/>
            <person name="Rodriguez-Valera F."/>
        </authorList>
    </citation>
    <scope>NUCLEOTIDE SEQUENCE [LARGE SCALE GENOMIC DNA]</scope>
    <source>
        <strain evidence="5 8">H 17</strain>
    </source>
</reference>
<organism evidence="5 8">
    <name type="scientific">Alteromonas australica</name>
    <dbReference type="NCBI Taxonomy" id="589873"/>
    <lineage>
        <taxon>Bacteria</taxon>
        <taxon>Pseudomonadati</taxon>
        <taxon>Pseudomonadota</taxon>
        <taxon>Gammaproteobacteria</taxon>
        <taxon>Alteromonadales</taxon>
        <taxon>Alteromonadaceae</taxon>
        <taxon>Alteromonas/Salinimonas group</taxon>
        <taxon>Alteromonas</taxon>
    </lineage>
</organism>
<dbReference type="Pfam" id="PF12833">
    <property type="entry name" value="HTH_18"/>
    <property type="match status" value="1"/>
</dbReference>
<dbReference type="GO" id="GO:0043565">
    <property type="term" value="F:sequence-specific DNA binding"/>
    <property type="evidence" value="ECO:0007669"/>
    <property type="project" value="InterPro"/>
</dbReference>
<dbReference type="EMBL" id="DONK01000107">
    <property type="protein sequence ID" value="HBU51008.1"/>
    <property type="molecule type" value="Genomic_DNA"/>
</dbReference>
<evidence type="ECO:0000256" key="3">
    <source>
        <dbReference type="ARBA" id="ARBA00023163"/>
    </source>
</evidence>
<dbReference type="RefSeq" id="WP_044057688.1">
    <property type="nucleotide sequence ID" value="NZ_CAJXAX010000003.1"/>
</dbReference>
<gene>
    <name evidence="6" type="ORF">DCW74_06415</name>
    <name evidence="7" type="ORF">DEB45_07095</name>
    <name evidence="5" type="ORF">EP13_13460</name>
</gene>
<dbReference type="OrthoDB" id="6335239at2"/>
<protein>
    <submittedName>
        <fullName evidence="6">AraC family transcriptional regulator</fullName>
    </submittedName>
</protein>
<evidence type="ECO:0000259" key="4">
    <source>
        <dbReference type="PROSITE" id="PS01124"/>
    </source>
</evidence>
<dbReference type="Proteomes" id="UP000056090">
    <property type="component" value="Chromosome"/>
</dbReference>
<sequence length="127" mass="14927">MQGNNTLFYRSFAEKFEQQLNLEISRRQNPKVFIVSDIRVQELAKRLNMDVSNLRRQCQKHYQKSPKALIDIYRIRKARKLLSKGIRPSVIAAQLGFYEHKTFSTVFKRHVGIAPSEFIKSHCAFDI</sequence>
<name>A0A075NY47_9ALTE</name>
<dbReference type="Gene3D" id="1.10.10.60">
    <property type="entry name" value="Homeodomain-like"/>
    <property type="match status" value="1"/>
</dbReference>
<evidence type="ECO:0000313" key="9">
    <source>
        <dbReference type="Proteomes" id="UP000263517"/>
    </source>
</evidence>
<feature type="domain" description="HTH araC/xylS-type" evidence="4">
    <location>
        <begin position="14"/>
        <end position="121"/>
    </location>
</feature>
<keyword evidence="1" id="KW-0805">Transcription regulation</keyword>
<dbReference type="KEGG" id="aaus:EP12_14100"/>
<evidence type="ECO:0000313" key="6">
    <source>
        <dbReference type="EMBL" id="HAW75354.1"/>
    </source>
</evidence>
<keyword evidence="3" id="KW-0804">Transcription</keyword>
<evidence type="ECO:0000256" key="2">
    <source>
        <dbReference type="ARBA" id="ARBA00023125"/>
    </source>
</evidence>
<dbReference type="Proteomes" id="UP000264779">
    <property type="component" value="Unassembled WGS sequence"/>
</dbReference>
<evidence type="ECO:0000313" key="8">
    <source>
        <dbReference type="Proteomes" id="UP000056090"/>
    </source>
</evidence>
<keyword evidence="8" id="KW-1185">Reference proteome</keyword>
<reference evidence="9 10" key="2">
    <citation type="journal article" date="2018" name="Nat. Biotechnol.">
        <title>A standardized bacterial taxonomy based on genome phylogeny substantially revises the tree of life.</title>
        <authorList>
            <person name="Parks D.H."/>
            <person name="Chuvochina M."/>
            <person name="Waite D.W."/>
            <person name="Rinke C."/>
            <person name="Skarshewski A."/>
            <person name="Chaumeil P.A."/>
            <person name="Hugenholtz P."/>
        </authorList>
    </citation>
    <scope>NUCLEOTIDE SEQUENCE [LARGE SCALE GENOMIC DNA]</scope>
    <source>
        <strain evidence="7">UBA11621</strain>
        <strain evidence="6">UBA11978</strain>
    </source>
</reference>
<dbReference type="PANTHER" id="PTHR43280">
    <property type="entry name" value="ARAC-FAMILY TRANSCRIPTIONAL REGULATOR"/>
    <property type="match status" value="1"/>
</dbReference>
<dbReference type="GO" id="GO:0003700">
    <property type="term" value="F:DNA-binding transcription factor activity"/>
    <property type="evidence" value="ECO:0007669"/>
    <property type="project" value="InterPro"/>
</dbReference>
<dbReference type="Proteomes" id="UP000263517">
    <property type="component" value="Unassembled WGS sequence"/>
</dbReference>
<dbReference type="AlphaFoldDB" id="A0A075NY47"/>
<dbReference type="GeneID" id="78255911"/>
<dbReference type="STRING" id="589873.EP12_14100"/>
<dbReference type="EMBL" id="CP008849">
    <property type="protein sequence ID" value="AIF99614.1"/>
    <property type="molecule type" value="Genomic_DNA"/>
</dbReference>
<accession>A0A075NY47</accession>
<evidence type="ECO:0000256" key="1">
    <source>
        <dbReference type="ARBA" id="ARBA00023015"/>
    </source>
</evidence>
<evidence type="ECO:0000313" key="5">
    <source>
        <dbReference type="EMBL" id="AIF99614.1"/>
    </source>
</evidence>
<dbReference type="PATRIC" id="fig|589873.4.peg.3047"/>
<dbReference type="eggNOG" id="COG2207">
    <property type="taxonomic scope" value="Bacteria"/>
</dbReference>
<dbReference type="PROSITE" id="PS01124">
    <property type="entry name" value="HTH_ARAC_FAMILY_2"/>
    <property type="match status" value="1"/>
</dbReference>
<evidence type="ECO:0000313" key="7">
    <source>
        <dbReference type="EMBL" id="HBU51008.1"/>
    </source>
</evidence>
<keyword evidence="2" id="KW-0238">DNA-binding</keyword>
<proteinExistence type="predicted"/>